<evidence type="ECO:0000313" key="1">
    <source>
        <dbReference type="EMBL" id="CAJ2628068.1"/>
    </source>
</evidence>
<keyword evidence="2" id="KW-1185">Reference proteome</keyword>
<reference evidence="1" key="1">
    <citation type="submission" date="2023-10" db="EMBL/GenBank/DDBJ databases">
        <authorList>
            <person name="Rodriguez Cubillos JULIANA M."/>
            <person name="De Vega J."/>
        </authorList>
    </citation>
    <scope>NUCLEOTIDE SEQUENCE</scope>
</reference>
<evidence type="ECO:0000313" key="2">
    <source>
        <dbReference type="Proteomes" id="UP001177021"/>
    </source>
</evidence>
<comment type="caution">
    <text evidence="1">The sequence shown here is derived from an EMBL/GenBank/DDBJ whole genome shotgun (WGS) entry which is preliminary data.</text>
</comment>
<gene>
    <name evidence="1" type="ORF">MILVUS5_LOCUS386</name>
</gene>
<accession>A0ACB0I7G8</accession>
<protein>
    <submittedName>
        <fullName evidence="1">Uncharacterized protein</fullName>
    </submittedName>
</protein>
<organism evidence="1 2">
    <name type="scientific">Trifolium pratense</name>
    <name type="common">Red clover</name>
    <dbReference type="NCBI Taxonomy" id="57577"/>
    <lineage>
        <taxon>Eukaryota</taxon>
        <taxon>Viridiplantae</taxon>
        <taxon>Streptophyta</taxon>
        <taxon>Embryophyta</taxon>
        <taxon>Tracheophyta</taxon>
        <taxon>Spermatophyta</taxon>
        <taxon>Magnoliopsida</taxon>
        <taxon>eudicotyledons</taxon>
        <taxon>Gunneridae</taxon>
        <taxon>Pentapetalae</taxon>
        <taxon>rosids</taxon>
        <taxon>fabids</taxon>
        <taxon>Fabales</taxon>
        <taxon>Fabaceae</taxon>
        <taxon>Papilionoideae</taxon>
        <taxon>50 kb inversion clade</taxon>
        <taxon>NPAAA clade</taxon>
        <taxon>Hologalegina</taxon>
        <taxon>IRL clade</taxon>
        <taxon>Trifolieae</taxon>
        <taxon>Trifolium</taxon>
    </lineage>
</organism>
<proteinExistence type="predicted"/>
<sequence>MAGLVRTFLTKQHVLISEINDHNPLTMSDELILEEIYSTHVHSHTKFDAESLFNIAAEILKGKGNQGSLELYNAYPPAASFTSPLCILKQINAEFQPTEPLAKSLAILKRVPQLTNLEALKKHHNAILELNNLIKTTLQVIDIIIELERLNSLHGFNGLALEQFPVYVFWVIINIVAIVTQIECLTTDSDKRQNLSQFGEKINIIISKLRNHVTQCNILIGEAEYKKTLKNLFQSPTEVMEVFIFNKDAPQESIY</sequence>
<dbReference type="Proteomes" id="UP001177021">
    <property type="component" value="Unassembled WGS sequence"/>
</dbReference>
<name>A0ACB0I7G8_TRIPR</name>
<dbReference type="EMBL" id="CASHSV030000001">
    <property type="protein sequence ID" value="CAJ2628068.1"/>
    <property type="molecule type" value="Genomic_DNA"/>
</dbReference>